<dbReference type="GO" id="GO:0005975">
    <property type="term" value="P:carbohydrate metabolic process"/>
    <property type="evidence" value="ECO:0007669"/>
    <property type="project" value="InterPro"/>
</dbReference>
<evidence type="ECO:0000256" key="3">
    <source>
        <dbReference type="ARBA" id="ARBA00022801"/>
    </source>
</evidence>
<keyword evidence="4" id="KW-0326">Glycosidase</keyword>
<evidence type="ECO:0000256" key="1">
    <source>
        <dbReference type="ARBA" id="ARBA00004834"/>
    </source>
</evidence>
<comment type="pathway">
    <text evidence="1">Glycan metabolism; L-arabinan degradation.</text>
</comment>
<evidence type="ECO:0000313" key="5">
    <source>
        <dbReference type="EMBL" id="MPM40370.1"/>
    </source>
</evidence>
<protein>
    <recommendedName>
        <fullName evidence="6">Glycoside hydrolase</fullName>
    </recommendedName>
</protein>
<dbReference type="InterPro" id="IPR006710">
    <property type="entry name" value="Glyco_hydro_43"/>
</dbReference>
<dbReference type="PANTHER" id="PTHR43301:SF3">
    <property type="entry name" value="ARABINAN ENDO-1,5-ALPHA-L-ARABINOSIDASE A-RELATED"/>
    <property type="match status" value="1"/>
</dbReference>
<keyword evidence="3" id="KW-0378">Hydrolase</keyword>
<evidence type="ECO:0008006" key="6">
    <source>
        <dbReference type="Google" id="ProtNLM"/>
    </source>
</evidence>
<organism evidence="5">
    <name type="scientific">bioreactor metagenome</name>
    <dbReference type="NCBI Taxonomy" id="1076179"/>
    <lineage>
        <taxon>unclassified sequences</taxon>
        <taxon>metagenomes</taxon>
        <taxon>ecological metagenomes</taxon>
    </lineage>
</organism>
<reference evidence="5" key="1">
    <citation type="submission" date="2019-08" db="EMBL/GenBank/DDBJ databases">
        <authorList>
            <person name="Kucharzyk K."/>
            <person name="Murdoch R.W."/>
            <person name="Higgins S."/>
            <person name="Loffler F."/>
        </authorList>
    </citation>
    <scope>NUCLEOTIDE SEQUENCE</scope>
</reference>
<name>A0A644ZHM7_9ZZZZ</name>
<dbReference type="EMBL" id="VSSQ01008973">
    <property type="protein sequence ID" value="MPM40370.1"/>
    <property type="molecule type" value="Genomic_DNA"/>
</dbReference>
<evidence type="ECO:0000256" key="2">
    <source>
        <dbReference type="ARBA" id="ARBA00009865"/>
    </source>
</evidence>
<dbReference type="AlphaFoldDB" id="A0A644ZHM7"/>
<dbReference type="PANTHER" id="PTHR43301">
    <property type="entry name" value="ARABINAN ENDO-1,5-ALPHA-L-ARABINOSIDASE"/>
    <property type="match status" value="1"/>
</dbReference>
<dbReference type="CDD" id="cd08981">
    <property type="entry name" value="GH43_Bt1873-like"/>
    <property type="match status" value="1"/>
</dbReference>
<dbReference type="SUPFAM" id="SSF75005">
    <property type="entry name" value="Arabinanase/levansucrase/invertase"/>
    <property type="match status" value="1"/>
</dbReference>
<dbReference type="Gene3D" id="2.115.10.20">
    <property type="entry name" value="Glycosyl hydrolase domain, family 43"/>
    <property type="match status" value="1"/>
</dbReference>
<dbReference type="InterPro" id="IPR023296">
    <property type="entry name" value="Glyco_hydro_beta-prop_sf"/>
</dbReference>
<proteinExistence type="inferred from homology"/>
<sequence>MRLQEIQMRDPFILTDWRSNCYYLYGTTDKDPWKAEGVSFETYRSPDLVHWEGPFTIFTPPLGFWGTHNFWAPEVHFHNDAYYLFASFKSVENRRGTHILVSSSPLGPFAPVSPKPATPAAWECLDGTFFLDEEAQPWMVFCHEWVQTNDGEIAAQRLSADLCRPVGEPELLFKASSAVWPKKLARRDGSGIIDARVTDGPFMHRTKDGTLLMLWSTVSETGYAMGYAASSSGRLQGPWLQQEKPLIQCDGGHGMIFRSFEGVLYLTYHSPNKTPNERPFFVALEERDGGLVCR</sequence>
<comment type="similarity">
    <text evidence="2">Belongs to the glycosyl hydrolase 43 family.</text>
</comment>
<comment type="caution">
    <text evidence="5">The sequence shown here is derived from an EMBL/GenBank/DDBJ whole genome shotgun (WGS) entry which is preliminary data.</text>
</comment>
<dbReference type="InterPro" id="IPR050727">
    <property type="entry name" value="GH43_arabinanases"/>
</dbReference>
<accession>A0A644ZHM7</accession>
<evidence type="ECO:0000256" key="4">
    <source>
        <dbReference type="ARBA" id="ARBA00023295"/>
    </source>
</evidence>
<dbReference type="GO" id="GO:0004553">
    <property type="term" value="F:hydrolase activity, hydrolyzing O-glycosyl compounds"/>
    <property type="evidence" value="ECO:0007669"/>
    <property type="project" value="InterPro"/>
</dbReference>
<dbReference type="Pfam" id="PF04616">
    <property type="entry name" value="Glyco_hydro_43"/>
    <property type="match status" value="1"/>
</dbReference>
<gene>
    <name evidence="5" type="ORF">SDC9_87010</name>
</gene>